<dbReference type="InterPro" id="IPR027396">
    <property type="entry name" value="DsrEFH-like"/>
</dbReference>
<dbReference type="PANTHER" id="PTHR37691">
    <property type="entry name" value="BLR3518 PROTEIN"/>
    <property type="match status" value="1"/>
</dbReference>
<evidence type="ECO:0000313" key="2">
    <source>
        <dbReference type="Proteomes" id="UP000307999"/>
    </source>
</evidence>
<protein>
    <submittedName>
        <fullName evidence="1">Uncharacterized protein</fullName>
    </submittedName>
</protein>
<dbReference type="RefSeq" id="WP_136734334.1">
    <property type="nucleotide sequence ID" value="NZ_SWDB01000003.1"/>
</dbReference>
<gene>
    <name evidence="1" type="ORF">E8M12_01695</name>
</gene>
<dbReference type="InterPro" id="IPR003787">
    <property type="entry name" value="Sulphur_relay_DsrE/F-like"/>
</dbReference>
<comment type="caution">
    <text evidence="1">The sequence shown here is derived from an EMBL/GenBank/DDBJ whole genome shotgun (WGS) entry which is preliminary data.</text>
</comment>
<name>A0A4U1BAG8_9GAMM</name>
<dbReference type="Gene3D" id="3.40.1260.10">
    <property type="entry name" value="DsrEFH-like"/>
    <property type="match status" value="1"/>
</dbReference>
<reference evidence="1 2" key="1">
    <citation type="submission" date="2019-04" db="EMBL/GenBank/DDBJ databases">
        <title>Thalassotalea guangxiensis sp. nov., isolated from sediment of the coastal wetland.</title>
        <authorList>
            <person name="Zheng S."/>
            <person name="Zhang D."/>
        </authorList>
    </citation>
    <scope>NUCLEOTIDE SEQUENCE [LARGE SCALE GENOMIC DNA]</scope>
    <source>
        <strain evidence="1 2">ZS-4</strain>
    </source>
</reference>
<dbReference type="AlphaFoldDB" id="A0A4U1BAG8"/>
<dbReference type="Proteomes" id="UP000307999">
    <property type="component" value="Unassembled WGS sequence"/>
</dbReference>
<sequence>MSGFSAGAFCATVVLPYNDLISTMLKNLILAVSLPFTLVSTVIQAKVPEFTTGPVIKNYGQNAPIANALPNPEQQSFKIIFDISEGSQDDKLNANYNTVARYINMHARAGVATENIKVAMIVHGKATAEMVSSELYKKQHNKDDVNDELIQALLAAGVDIYVCGQSASYYQIEAKDLKPGIKMALSAMTANQLLQQQGYILNPF</sequence>
<dbReference type="Pfam" id="PF02635">
    <property type="entry name" value="DsrE"/>
    <property type="match status" value="1"/>
</dbReference>
<accession>A0A4U1BAG8</accession>
<keyword evidence="2" id="KW-1185">Reference proteome</keyword>
<dbReference type="PANTHER" id="PTHR37691:SF1">
    <property type="entry name" value="BLR3518 PROTEIN"/>
    <property type="match status" value="1"/>
</dbReference>
<evidence type="ECO:0000313" key="1">
    <source>
        <dbReference type="EMBL" id="TKB47523.1"/>
    </source>
</evidence>
<organism evidence="1 2">
    <name type="scientific">Thalassotalea mangrovi</name>
    <dbReference type="NCBI Taxonomy" id="2572245"/>
    <lineage>
        <taxon>Bacteria</taxon>
        <taxon>Pseudomonadati</taxon>
        <taxon>Pseudomonadota</taxon>
        <taxon>Gammaproteobacteria</taxon>
        <taxon>Alteromonadales</taxon>
        <taxon>Colwelliaceae</taxon>
        <taxon>Thalassotalea</taxon>
    </lineage>
</organism>
<dbReference type="EMBL" id="SWDB01000003">
    <property type="protein sequence ID" value="TKB47523.1"/>
    <property type="molecule type" value="Genomic_DNA"/>
</dbReference>
<dbReference type="SUPFAM" id="SSF75169">
    <property type="entry name" value="DsrEFH-like"/>
    <property type="match status" value="1"/>
</dbReference>
<dbReference type="OrthoDB" id="7206705at2"/>
<proteinExistence type="predicted"/>